<dbReference type="GO" id="GO:0016491">
    <property type="term" value="F:oxidoreductase activity"/>
    <property type="evidence" value="ECO:0007669"/>
    <property type="project" value="UniProtKB-KW"/>
</dbReference>
<evidence type="ECO:0000256" key="2">
    <source>
        <dbReference type="ARBA" id="ARBA00022827"/>
    </source>
</evidence>
<dbReference type="eggNOG" id="KOG1231">
    <property type="taxonomic scope" value="Eukaryota"/>
</dbReference>
<dbReference type="AlphaFoldDB" id="M7T3R7"/>
<keyword evidence="5" id="KW-1185">Reference proteome</keyword>
<evidence type="ECO:0000313" key="4">
    <source>
        <dbReference type="EMBL" id="EMR71217.1"/>
    </source>
</evidence>
<dbReference type="HOGENOM" id="CLU_018354_7_0_1"/>
<reference evidence="5" key="1">
    <citation type="journal article" date="2013" name="Genome Announc.">
        <title>Draft genome sequence of the grapevine dieback fungus Eutypa lata UCR-EL1.</title>
        <authorList>
            <person name="Blanco-Ulate B."/>
            <person name="Rolshausen P.E."/>
            <person name="Cantu D."/>
        </authorList>
    </citation>
    <scope>NUCLEOTIDE SEQUENCE [LARGE SCALE GENOMIC DNA]</scope>
    <source>
        <strain evidence="5">UCR-EL1</strain>
    </source>
</reference>
<keyword evidence="3" id="KW-0560">Oxidoreductase</keyword>
<dbReference type="InterPro" id="IPR016169">
    <property type="entry name" value="FAD-bd_PCMH_sub2"/>
</dbReference>
<dbReference type="InterPro" id="IPR050416">
    <property type="entry name" value="FAD-linked_Oxidoreductase"/>
</dbReference>
<accession>M7T3R7</accession>
<evidence type="ECO:0000256" key="3">
    <source>
        <dbReference type="ARBA" id="ARBA00023002"/>
    </source>
</evidence>
<proteinExistence type="predicted"/>
<dbReference type="KEGG" id="ela:UCREL1_1741"/>
<dbReference type="PANTHER" id="PTHR42973:SF54">
    <property type="entry name" value="FAD-BINDING PCMH-TYPE DOMAIN-CONTAINING PROTEIN"/>
    <property type="match status" value="1"/>
</dbReference>
<dbReference type="Proteomes" id="UP000012174">
    <property type="component" value="Unassembled WGS sequence"/>
</dbReference>
<evidence type="ECO:0000313" key="5">
    <source>
        <dbReference type="Proteomes" id="UP000012174"/>
    </source>
</evidence>
<dbReference type="PANTHER" id="PTHR42973">
    <property type="entry name" value="BINDING OXIDOREDUCTASE, PUTATIVE (AFU_ORTHOLOGUE AFUA_1G17690)-RELATED"/>
    <property type="match status" value="1"/>
</dbReference>
<dbReference type="EMBL" id="KB705677">
    <property type="protein sequence ID" value="EMR71217.1"/>
    <property type="molecule type" value="Genomic_DNA"/>
</dbReference>
<sequence>MAEYQFVPDKDPYASMNLQGFATNTSIVLVLSMVYLKPEESPAALSSFSKLTPVLDTAQIQTLTEYMGGHPVPELKRVDWFVTGFKVDRALYATVAEIMRDSQALERLQLLTAGSAAFGLQVVSSSTVEAGRLRGGNALGLDPVSQTWLHMDVGWWWPGDDEKALDAARFVVGEVEDAAKATGNYLPCLFMNDANIQQDVIGSYGDANVKRLKEVQDRYDPDRVLQKLVPGGFKLGI</sequence>
<keyword evidence="2" id="KW-0274">FAD</keyword>
<name>M7T3R7_EUTLA</name>
<dbReference type="Gene3D" id="3.30.465.10">
    <property type="match status" value="1"/>
</dbReference>
<evidence type="ECO:0000256" key="1">
    <source>
        <dbReference type="ARBA" id="ARBA00022630"/>
    </source>
</evidence>
<gene>
    <name evidence="4" type="ORF">UCREL1_1741</name>
</gene>
<protein>
    <submittedName>
        <fullName evidence="4">Putative fad binding domain-containing protein</fullName>
    </submittedName>
</protein>
<organism evidence="4 5">
    <name type="scientific">Eutypa lata (strain UCR-EL1)</name>
    <name type="common">Grapevine dieback disease fungus</name>
    <name type="synonym">Eutypa armeniacae</name>
    <dbReference type="NCBI Taxonomy" id="1287681"/>
    <lineage>
        <taxon>Eukaryota</taxon>
        <taxon>Fungi</taxon>
        <taxon>Dikarya</taxon>
        <taxon>Ascomycota</taxon>
        <taxon>Pezizomycotina</taxon>
        <taxon>Sordariomycetes</taxon>
        <taxon>Xylariomycetidae</taxon>
        <taxon>Xylariales</taxon>
        <taxon>Diatrypaceae</taxon>
        <taxon>Eutypa</taxon>
    </lineage>
</organism>
<keyword evidence="1" id="KW-0285">Flavoprotein</keyword>
<dbReference type="OrthoDB" id="2151789at2759"/>
<dbReference type="Gene3D" id="3.40.462.20">
    <property type="match status" value="1"/>
</dbReference>